<dbReference type="PANTHER" id="PTHR40661">
    <property type="match status" value="1"/>
</dbReference>
<evidence type="ECO:0000256" key="2">
    <source>
        <dbReference type="ARBA" id="ARBA00023125"/>
    </source>
</evidence>
<dbReference type="Gene3D" id="1.10.260.40">
    <property type="entry name" value="lambda repressor-like DNA-binding domains"/>
    <property type="match status" value="1"/>
</dbReference>
<accession>A0A9X7N731</accession>
<evidence type="ECO:0000259" key="4">
    <source>
        <dbReference type="Pfam" id="PF00717"/>
    </source>
</evidence>
<dbReference type="GO" id="GO:0003677">
    <property type="term" value="F:DNA binding"/>
    <property type="evidence" value="ECO:0007669"/>
    <property type="project" value="UniProtKB-KW"/>
</dbReference>
<keyword evidence="6" id="KW-1185">Reference proteome</keyword>
<dbReference type="Gene3D" id="2.10.109.10">
    <property type="entry name" value="Umud Fragment, subunit A"/>
    <property type="match status" value="1"/>
</dbReference>
<keyword evidence="1" id="KW-0805">Transcription regulation</keyword>
<feature type="domain" description="Peptidase S24/S26A/S26B/S26C" evidence="4">
    <location>
        <begin position="112"/>
        <end position="239"/>
    </location>
</feature>
<protein>
    <submittedName>
        <fullName evidence="5">Helix-turn-helix transcriptional regulator</fullName>
    </submittedName>
</protein>
<dbReference type="Pfam" id="PF00717">
    <property type="entry name" value="Peptidase_S24"/>
    <property type="match status" value="1"/>
</dbReference>
<dbReference type="PANTHER" id="PTHR40661:SF2">
    <property type="entry name" value="HTH-TYPE TRANSCRIPTIONAL REGULATOR PRTR"/>
    <property type="match status" value="1"/>
</dbReference>
<dbReference type="CDD" id="cd00093">
    <property type="entry name" value="HTH_XRE"/>
    <property type="match status" value="1"/>
</dbReference>
<name>A0A9X7N731_PSEDE</name>
<dbReference type="SUPFAM" id="SSF51306">
    <property type="entry name" value="LexA/Signal peptidase"/>
    <property type="match status" value="1"/>
</dbReference>
<gene>
    <name evidence="5" type="ORF">F1C79_31435</name>
</gene>
<evidence type="ECO:0000313" key="6">
    <source>
        <dbReference type="Proteomes" id="UP000326659"/>
    </source>
</evidence>
<proteinExistence type="predicted"/>
<dbReference type="Proteomes" id="UP000326659">
    <property type="component" value="Chromosome"/>
</dbReference>
<dbReference type="InterPro" id="IPR015927">
    <property type="entry name" value="Peptidase_S24_S26A/B/C"/>
</dbReference>
<sequence>MTTRPKSNNAERFALALEQAEMKGAELARRLGIDNEQNITNWKSRGVPSARLSAVALALGVSREWLETGHGNMHGKPIAPAFADERASYTLEPLHPWDSDTPLDDDEVALPLYKEVELASGNGRTAVQEVPGRKLRFSYATLRECGVLPDNAFFATNSGHSNHPLILHGATLGIDKGMTQIVDGEIYALDHDGLLRVKILERLPGHGLRMHSYNSSEFPPEDFSIEKILEQRIVVLGRVFWWSTIRPMKSGPLI</sequence>
<dbReference type="EMBL" id="CP043626">
    <property type="protein sequence ID" value="QEY76129.1"/>
    <property type="molecule type" value="Genomic_DNA"/>
</dbReference>
<dbReference type="KEGG" id="pden:F1C79_31435"/>
<evidence type="ECO:0000256" key="1">
    <source>
        <dbReference type="ARBA" id="ARBA00023015"/>
    </source>
</evidence>
<dbReference type="InterPro" id="IPR039418">
    <property type="entry name" value="LexA-like"/>
</dbReference>
<evidence type="ECO:0000313" key="5">
    <source>
        <dbReference type="EMBL" id="QEY76129.1"/>
    </source>
</evidence>
<reference evidence="5 6" key="1">
    <citation type="submission" date="2019-09" db="EMBL/GenBank/DDBJ databases">
        <title>Prosopis cineraria nodule microbiome.</title>
        <authorList>
            <person name="Chaluvadi S.R."/>
            <person name="Ali R."/>
            <person name="Wang X."/>
        </authorList>
    </citation>
    <scope>NUCLEOTIDE SEQUENCE [LARGE SCALE GENOMIC DNA]</scope>
    <source>
        <strain evidence="5 6">BG1</strain>
    </source>
</reference>
<dbReference type="InterPro" id="IPR036286">
    <property type="entry name" value="LexA/Signal_pep-like_sf"/>
</dbReference>
<keyword evidence="2" id="KW-0238">DNA-binding</keyword>
<dbReference type="AlphaFoldDB" id="A0A9X7N731"/>
<dbReference type="InterPro" id="IPR010982">
    <property type="entry name" value="Lambda_DNA-bd_dom_sf"/>
</dbReference>
<keyword evidence="3" id="KW-0804">Transcription</keyword>
<dbReference type="InterPro" id="IPR001387">
    <property type="entry name" value="Cro/C1-type_HTH"/>
</dbReference>
<evidence type="ECO:0000256" key="3">
    <source>
        <dbReference type="ARBA" id="ARBA00023163"/>
    </source>
</evidence>
<organism evidence="5 6">
    <name type="scientific">Pseudomonas denitrificans</name>
    <dbReference type="NCBI Taxonomy" id="43306"/>
    <lineage>
        <taxon>Bacteria</taxon>
        <taxon>Pseudomonadati</taxon>
        <taxon>Pseudomonadota</taxon>
        <taxon>Gammaproteobacteria</taxon>
        <taxon>Pseudomonadales</taxon>
        <taxon>Pseudomonadaceae</taxon>
        <taxon>Halopseudomonas</taxon>
    </lineage>
</organism>
<dbReference type="CDD" id="cd06529">
    <property type="entry name" value="S24_LexA-like"/>
    <property type="match status" value="1"/>
</dbReference>
<dbReference type="OrthoDB" id="8613261at2"/>